<proteinExistence type="predicted"/>
<evidence type="ECO:0000313" key="1">
    <source>
        <dbReference type="EMBL" id="CAI9170707.1"/>
    </source>
</evidence>
<gene>
    <name evidence="1" type="ORF">MRATA1EN1_LOCUS19669</name>
</gene>
<accession>A0ABN8Z9Y1</accession>
<name>A0ABN8Z9Y1_RANTA</name>
<protein>
    <submittedName>
        <fullName evidence="1">Uncharacterized protein</fullName>
    </submittedName>
</protein>
<dbReference type="Proteomes" id="UP001176941">
    <property type="component" value="Chromosome 3"/>
</dbReference>
<evidence type="ECO:0000313" key="2">
    <source>
        <dbReference type="Proteomes" id="UP001176941"/>
    </source>
</evidence>
<keyword evidence="2" id="KW-1185">Reference proteome</keyword>
<organism evidence="1 2">
    <name type="scientific">Rangifer tarandus platyrhynchus</name>
    <name type="common">Svalbard reindeer</name>
    <dbReference type="NCBI Taxonomy" id="3082113"/>
    <lineage>
        <taxon>Eukaryota</taxon>
        <taxon>Metazoa</taxon>
        <taxon>Chordata</taxon>
        <taxon>Craniata</taxon>
        <taxon>Vertebrata</taxon>
        <taxon>Euteleostomi</taxon>
        <taxon>Mammalia</taxon>
        <taxon>Eutheria</taxon>
        <taxon>Laurasiatheria</taxon>
        <taxon>Artiodactyla</taxon>
        <taxon>Ruminantia</taxon>
        <taxon>Pecora</taxon>
        <taxon>Cervidae</taxon>
        <taxon>Odocoileinae</taxon>
        <taxon>Rangifer</taxon>
    </lineage>
</organism>
<dbReference type="EMBL" id="OX459939">
    <property type="protein sequence ID" value="CAI9170707.1"/>
    <property type="molecule type" value="Genomic_DNA"/>
</dbReference>
<reference evidence="1" key="1">
    <citation type="submission" date="2023-04" db="EMBL/GenBank/DDBJ databases">
        <authorList>
            <consortium name="ELIXIR-Norway"/>
        </authorList>
    </citation>
    <scope>NUCLEOTIDE SEQUENCE [LARGE SCALE GENOMIC DNA]</scope>
</reference>
<sequence>MGPRLSLWGCLRLHLGEFPSCLKVSPAQLFFLQKHSEPRRLLRRQPPLHRPRHLLLPFPSWECREGWPGGYLGAGQRDGTLTANLQTLSGPLTSGGCCLLRWVPPRRLLASPDGAS</sequence>